<dbReference type="Proteomes" id="UP001182304">
    <property type="component" value="Unassembled WGS sequence"/>
</dbReference>
<dbReference type="InterPro" id="IPR027417">
    <property type="entry name" value="P-loop_NTPase"/>
</dbReference>
<feature type="coiled-coil region" evidence="1">
    <location>
        <begin position="78"/>
        <end position="105"/>
    </location>
</feature>
<reference evidence="3" key="1">
    <citation type="submission" date="2022-07" db="EMBL/GenBank/DDBJ databases">
        <title>Sequence of Pasteurella multocoda 17BRD-035.</title>
        <authorList>
            <person name="Roy Chowdhury P."/>
            <person name="Alhamami T."/>
            <person name="Trott D.J."/>
            <person name="Djordvevic S.P."/>
        </authorList>
    </citation>
    <scope>NUCLEOTIDE SEQUENCE</scope>
    <source>
        <strain evidence="3">17BRD-035</strain>
    </source>
</reference>
<gene>
    <name evidence="3" type="ORF">NQF69_09955</name>
</gene>
<sequence>MDRIKNPFNPGAGSKPPALVGRDQIIEEATIQIKRANLGNSIRSQMLLGLRGVGKTVLLNHISAIAEENNHIITVIEANEEIDLVAVLQSEIQQLLKKLSVIENIKDKVHRALSVAKSFFSTFNLDVGGISIEIKPEFGTADSGLLESDLSQLFLVIGETAQAANRPWSIFIDEVQYLKSADLSALIVALHRCSQKNLPILFFGAGIPQVAAMSGDAKSYAERLFAYPFIGALPVEEAKTAIREPIIKLNERIEDDALDEIVKYTKGYPYFLQEWGAEIWNAGIEQIPITQQDVVQASQSVFYKLDHGFFNVRLDRLTNKEKDYVIAMANLGEGPYKSGDIATYLGKRNNELGNVRAKIIEKGMIYSPSYGELDFTVPLFDDFLRRKFPKNIPHHD</sequence>
<dbReference type="RefSeq" id="WP_223131974.1">
    <property type="nucleotide sequence ID" value="NZ_CP082272.1"/>
</dbReference>
<dbReference type="InterPro" id="IPR041664">
    <property type="entry name" value="AAA_16"/>
</dbReference>
<feature type="domain" description="Orc1-like AAA ATPase" evidence="2">
    <location>
        <begin position="19"/>
        <end position="201"/>
    </location>
</feature>
<evidence type="ECO:0000313" key="3">
    <source>
        <dbReference type="EMBL" id="MDT3453093.1"/>
    </source>
</evidence>
<keyword evidence="1" id="KW-0175">Coiled coil</keyword>
<dbReference type="SUPFAM" id="SSF52540">
    <property type="entry name" value="P-loop containing nucleoside triphosphate hydrolases"/>
    <property type="match status" value="1"/>
</dbReference>
<protein>
    <submittedName>
        <fullName evidence="3">ATP-binding protein</fullName>
    </submittedName>
</protein>
<proteinExistence type="predicted"/>
<keyword evidence="3" id="KW-0067">ATP-binding</keyword>
<evidence type="ECO:0000259" key="2">
    <source>
        <dbReference type="Pfam" id="PF13191"/>
    </source>
</evidence>
<dbReference type="Pfam" id="PF13191">
    <property type="entry name" value="AAA_16"/>
    <property type="match status" value="1"/>
</dbReference>
<evidence type="ECO:0000256" key="1">
    <source>
        <dbReference type="SAM" id="Coils"/>
    </source>
</evidence>
<dbReference type="Gene3D" id="3.40.50.300">
    <property type="entry name" value="P-loop containing nucleotide triphosphate hydrolases"/>
    <property type="match status" value="1"/>
</dbReference>
<organism evidence="3 4">
    <name type="scientific">Pasteurella multocida</name>
    <dbReference type="NCBI Taxonomy" id="747"/>
    <lineage>
        <taxon>Bacteria</taxon>
        <taxon>Pseudomonadati</taxon>
        <taxon>Pseudomonadota</taxon>
        <taxon>Gammaproteobacteria</taxon>
        <taxon>Pasteurellales</taxon>
        <taxon>Pasteurellaceae</taxon>
        <taxon>Pasteurella</taxon>
    </lineage>
</organism>
<dbReference type="GO" id="GO:0005524">
    <property type="term" value="F:ATP binding"/>
    <property type="evidence" value="ECO:0007669"/>
    <property type="project" value="UniProtKB-KW"/>
</dbReference>
<dbReference type="AlphaFoldDB" id="A0AAW8V979"/>
<accession>A0AAW8V979</accession>
<name>A0AAW8V979_PASMD</name>
<dbReference type="PANTHER" id="PTHR34301:SF8">
    <property type="entry name" value="ATPASE DOMAIN-CONTAINING PROTEIN"/>
    <property type="match status" value="1"/>
</dbReference>
<keyword evidence="3" id="KW-0547">Nucleotide-binding</keyword>
<dbReference type="EMBL" id="JANIEN010000013">
    <property type="protein sequence ID" value="MDT3453093.1"/>
    <property type="molecule type" value="Genomic_DNA"/>
</dbReference>
<comment type="caution">
    <text evidence="3">The sequence shown here is derived from an EMBL/GenBank/DDBJ whole genome shotgun (WGS) entry which is preliminary data.</text>
</comment>
<evidence type="ECO:0000313" key="4">
    <source>
        <dbReference type="Proteomes" id="UP001182304"/>
    </source>
</evidence>
<dbReference type="PANTHER" id="PTHR34301">
    <property type="entry name" value="DNA-BINDING PROTEIN-RELATED"/>
    <property type="match status" value="1"/>
</dbReference>